<evidence type="ECO:0000313" key="2">
    <source>
        <dbReference type="Proteomes" id="UP000821853"/>
    </source>
</evidence>
<comment type="caution">
    <text evidence="1">The sequence shown here is derived from an EMBL/GenBank/DDBJ whole genome shotgun (WGS) entry which is preliminary data.</text>
</comment>
<dbReference type="Proteomes" id="UP000821853">
    <property type="component" value="Unassembled WGS sequence"/>
</dbReference>
<dbReference type="EMBL" id="JABSTR010000008">
    <property type="protein sequence ID" value="KAH9376453.1"/>
    <property type="molecule type" value="Genomic_DNA"/>
</dbReference>
<dbReference type="AlphaFoldDB" id="A0A9J6GLH6"/>
<reference evidence="1 2" key="1">
    <citation type="journal article" date="2020" name="Cell">
        <title>Large-Scale Comparative Analyses of Tick Genomes Elucidate Their Genetic Diversity and Vector Capacities.</title>
        <authorList>
            <consortium name="Tick Genome and Microbiome Consortium (TIGMIC)"/>
            <person name="Jia N."/>
            <person name="Wang J."/>
            <person name="Shi W."/>
            <person name="Du L."/>
            <person name="Sun Y."/>
            <person name="Zhan W."/>
            <person name="Jiang J.F."/>
            <person name="Wang Q."/>
            <person name="Zhang B."/>
            <person name="Ji P."/>
            <person name="Bell-Sakyi L."/>
            <person name="Cui X.M."/>
            <person name="Yuan T.T."/>
            <person name="Jiang B.G."/>
            <person name="Yang W.F."/>
            <person name="Lam T.T."/>
            <person name="Chang Q.C."/>
            <person name="Ding S.J."/>
            <person name="Wang X.J."/>
            <person name="Zhu J.G."/>
            <person name="Ruan X.D."/>
            <person name="Zhao L."/>
            <person name="Wei J.T."/>
            <person name="Ye R.Z."/>
            <person name="Que T.C."/>
            <person name="Du C.H."/>
            <person name="Zhou Y.H."/>
            <person name="Cheng J.X."/>
            <person name="Dai P.F."/>
            <person name="Guo W.B."/>
            <person name="Han X.H."/>
            <person name="Huang E.J."/>
            <person name="Li L.F."/>
            <person name="Wei W."/>
            <person name="Gao Y.C."/>
            <person name="Liu J.Z."/>
            <person name="Shao H.Z."/>
            <person name="Wang X."/>
            <person name="Wang C.C."/>
            <person name="Yang T.C."/>
            <person name="Huo Q.B."/>
            <person name="Li W."/>
            <person name="Chen H.Y."/>
            <person name="Chen S.E."/>
            <person name="Zhou L.G."/>
            <person name="Ni X.B."/>
            <person name="Tian J.H."/>
            <person name="Sheng Y."/>
            <person name="Liu T."/>
            <person name="Pan Y.S."/>
            <person name="Xia L.Y."/>
            <person name="Li J."/>
            <person name="Zhao F."/>
            <person name="Cao W.C."/>
        </authorList>
    </citation>
    <scope>NUCLEOTIDE SEQUENCE [LARGE SCALE GENOMIC DNA]</scope>
    <source>
        <strain evidence="1">HaeL-2018</strain>
    </source>
</reference>
<sequence>MAIENAAKLLQSEAYATYVDVPRHENIAVIKSVRDSTAEKIVRITGIYIGGQILRVRSYATAPEDSCRGIVHGIEAGTSPEEFMQTLCSRDTDVLSARMMGRSETALLTFRGTYVSRFFLYRRAKNDWKPHKPKA</sequence>
<gene>
    <name evidence="1" type="ORF">HPB48_019294</name>
</gene>
<protein>
    <submittedName>
        <fullName evidence="1">Uncharacterized protein</fullName>
    </submittedName>
</protein>
<evidence type="ECO:0000313" key="1">
    <source>
        <dbReference type="EMBL" id="KAH9376453.1"/>
    </source>
</evidence>
<accession>A0A9J6GLH6</accession>
<name>A0A9J6GLH6_HAELO</name>
<organism evidence="1 2">
    <name type="scientific">Haemaphysalis longicornis</name>
    <name type="common">Bush tick</name>
    <dbReference type="NCBI Taxonomy" id="44386"/>
    <lineage>
        <taxon>Eukaryota</taxon>
        <taxon>Metazoa</taxon>
        <taxon>Ecdysozoa</taxon>
        <taxon>Arthropoda</taxon>
        <taxon>Chelicerata</taxon>
        <taxon>Arachnida</taxon>
        <taxon>Acari</taxon>
        <taxon>Parasitiformes</taxon>
        <taxon>Ixodida</taxon>
        <taxon>Ixodoidea</taxon>
        <taxon>Ixodidae</taxon>
        <taxon>Haemaphysalinae</taxon>
        <taxon>Haemaphysalis</taxon>
    </lineage>
</organism>
<proteinExistence type="predicted"/>
<dbReference type="VEuPathDB" id="VectorBase:HLOH_063000"/>
<keyword evidence="2" id="KW-1185">Reference proteome</keyword>